<dbReference type="SMART" id="SM00132">
    <property type="entry name" value="LIM"/>
    <property type="match status" value="2"/>
</dbReference>
<dbReference type="InterPro" id="IPR050453">
    <property type="entry name" value="LIM_Homeobox_TF"/>
</dbReference>
<dbReference type="SMART" id="SM00389">
    <property type="entry name" value="HOX"/>
    <property type="match status" value="1"/>
</dbReference>
<comment type="subcellular location">
    <subcellularLocation>
        <location evidence="1 9 11">Nucleus</location>
    </subcellularLocation>
</comment>
<feature type="domain" description="Homeobox" evidence="14">
    <location>
        <begin position="239"/>
        <end position="299"/>
    </location>
</feature>
<reference evidence="16" key="1">
    <citation type="submission" date="2025-08" db="UniProtKB">
        <authorList>
            <consortium name="RefSeq"/>
        </authorList>
    </citation>
    <scope>IDENTIFICATION</scope>
    <source>
        <tissue evidence="16">Testes</tissue>
    </source>
</reference>
<dbReference type="Gene3D" id="1.10.10.60">
    <property type="entry name" value="Homeodomain-like"/>
    <property type="match status" value="1"/>
</dbReference>
<keyword evidence="4 10" id="KW-0862">Zinc</keyword>
<evidence type="ECO:0000313" key="15">
    <source>
        <dbReference type="Proteomes" id="UP000694865"/>
    </source>
</evidence>
<dbReference type="InterPro" id="IPR009057">
    <property type="entry name" value="Homeodomain-like_sf"/>
</dbReference>
<feature type="compositionally biased region" description="Low complexity" evidence="12">
    <location>
        <begin position="212"/>
        <end position="231"/>
    </location>
</feature>
<sequence length="465" mass="52630">MPYCQDITTLTTVRDISSVSSHCDMASLKLEDVTNTTIHPDFIQTTVNTGDNGLKKNGKCCKALCAGCQQPIEDRFLMRVMENSWHEQCLQCSVCQSPLSRSCYFKDRKLYCKGDYEKLFGTKCNGCLQSITSNELVMRALCNVYHLRCFNCIICNQRLQKGDEFVVRDNQLFCKVDYEKEYGSVQLSSPQGHHSEDDSDVIDEGYLDNSVSNTMDDNSGNDSDTNSTDTKGNGGDGRKGPKRPRTILTTAQRRAFKQSFEVSQKPCRKVRESLAADTGLSVRVVQVWFQNQRAKMKKIQRRQLQEQGQNTDGTSPRRLSSRSQNRRALKDKQDESNYSLDEDTDLKDIKYTMPEDMMNHGYHHQSIQPTLPHLPPNMEPSYPQTPMFPSNPMTPMQGQSMYPGQPDHMFDAAPMDGRMMDESGLLATAQTNHSPDHITVGNNGRMGNPIDKLYSMQNSYFNGSE</sequence>
<protein>
    <submittedName>
        <fullName evidence="16">LIM/homeobox protein LMX-1.2</fullName>
    </submittedName>
</protein>
<organism evidence="15 16">
    <name type="scientific">Saccoglossus kowalevskii</name>
    <name type="common">Acorn worm</name>
    <dbReference type="NCBI Taxonomy" id="10224"/>
    <lineage>
        <taxon>Eukaryota</taxon>
        <taxon>Metazoa</taxon>
        <taxon>Hemichordata</taxon>
        <taxon>Enteropneusta</taxon>
        <taxon>Harrimaniidae</taxon>
        <taxon>Saccoglossus</taxon>
    </lineage>
</organism>
<evidence type="ECO:0000256" key="1">
    <source>
        <dbReference type="ARBA" id="ARBA00004123"/>
    </source>
</evidence>
<dbReference type="PROSITE" id="PS00027">
    <property type="entry name" value="HOMEOBOX_1"/>
    <property type="match status" value="1"/>
</dbReference>
<evidence type="ECO:0000256" key="8">
    <source>
        <dbReference type="ARBA" id="ARBA00023242"/>
    </source>
</evidence>
<evidence type="ECO:0000256" key="7">
    <source>
        <dbReference type="ARBA" id="ARBA00023155"/>
    </source>
</evidence>
<name>A0ABM0GW49_SACKO</name>
<evidence type="ECO:0000256" key="6">
    <source>
        <dbReference type="ARBA" id="ARBA00023125"/>
    </source>
</evidence>
<dbReference type="GeneID" id="100328994"/>
<dbReference type="InterPro" id="IPR001356">
    <property type="entry name" value="HD"/>
</dbReference>
<evidence type="ECO:0000259" key="13">
    <source>
        <dbReference type="PROSITE" id="PS50023"/>
    </source>
</evidence>
<dbReference type="PANTHER" id="PTHR24208">
    <property type="entry name" value="LIM/HOMEOBOX PROTEIN LHX"/>
    <property type="match status" value="1"/>
</dbReference>
<gene>
    <name evidence="16" type="primary">lmx1</name>
</gene>
<evidence type="ECO:0000256" key="2">
    <source>
        <dbReference type="ARBA" id="ARBA00022723"/>
    </source>
</evidence>
<dbReference type="PROSITE" id="PS00478">
    <property type="entry name" value="LIM_DOMAIN_1"/>
    <property type="match status" value="1"/>
</dbReference>
<dbReference type="Gene3D" id="2.10.110.10">
    <property type="entry name" value="Cysteine Rich Protein"/>
    <property type="match status" value="2"/>
</dbReference>
<keyword evidence="15" id="KW-1185">Reference proteome</keyword>
<dbReference type="Pfam" id="PF00046">
    <property type="entry name" value="Homeodomain"/>
    <property type="match status" value="1"/>
</dbReference>
<feature type="compositionally biased region" description="Acidic residues" evidence="12">
    <location>
        <begin position="197"/>
        <end position="206"/>
    </location>
</feature>
<feature type="domain" description="LIM zinc-binding" evidence="13">
    <location>
        <begin position="63"/>
        <end position="122"/>
    </location>
</feature>
<evidence type="ECO:0000256" key="4">
    <source>
        <dbReference type="ARBA" id="ARBA00022833"/>
    </source>
</evidence>
<feature type="domain" description="LIM zinc-binding" evidence="13">
    <location>
        <begin position="123"/>
        <end position="184"/>
    </location>
</feature>
<keyword evidence="2 10" id="KW-0479">Metal-binding</keyword>
<dbReference type="CDD" id="cd09371">
    <property type="entry name" value="LIM1_Lmx1b"/>
    <property type="match status" value="1"/>
</dbReference>
<feature type="region of interest" description="Disordered" evidence="12">
    <location>
        <begin position="185"/>
        <end position="247"/>
    </location>
</feature>
<evidence type="ECO:0000259" key="14">
    <source>
        <dbReference type="PROSITE" id="PS50071"/>
    </source>
</evidence>
<dbReference type="RefSeq" id="XP_002738638.2">
    <property type="nucleotide sequence ID" value="XM_002738592.2"/>
</dbReference>
<dbReference type="Pfam" id="PF00412">
    <property type="entry name" value="LIM"/>
    <property type="match status" value="2"/>
</dbReference>
<accession>A0ABM0GW49</accession>
<feature type="region of interest" description="Disordered" evidence="12">
    <location>
        <begin position="299"/>
        <end position="343"/>
    </location>
</feature>
<dbReference type="InterPro" id="IPR001781">
    <property type="entry name" value="Znf_LIM"/>
</dbReference>
<dbReference type="SUPFAM" id="SSF57716">
    <property type="entry name" value="Glucocorticoid receptor-like (DNA-binding domain)"/>
    <property type="match status" value="2"/>
</dbReference>
<dbReference type="PROSITE" id="PS50023">
    <property type="entry name" value="LIM_DOMAIN_2"/>
    <property type="match status" value="2"/>
</dbReference>
<evidence type="ECO:0000256" key="3">
    <source>
        <dbReference type="ARBA" id="ARBA00022737"/>
    </source>
</evidence>
<dbReference type="PANTHER" id="PTHR24208:SF166">
    <property type="entry name" value="LIM HOMEOBOX TRANSCRIPTION FACTOR 1 ALPHA, ISOFORM B"/>
    <property type="match status" value="1"/>
</dbReference>
<keyword evidence="3" id="KW-0677">Repeat</keyword>
<keyword evidence="7 9" id="KW-0371">Homeobox</keyword>
<proteinExistence type="predicted"/>
<dbReference type="SUPFAM" id="SSF46689">
    <property type="entry name" value="Homeodomain-like"/>
    <property type="match status" value="1"/>
</dbReference>
<dbReference type="PROSITE" id="PS50071">
    <property type="entry name" value="HOMEOBOX_2"/>
    <property type="match status" value="1"/>
</dbReference>
<keyword evidence="6 9" id="KW-0238">DNA-binding</keyword>
<dbReference type="CDD" id="cd09378">
    <property type="entry name" value="LIM2_Lmx1a_Lmx1b"/>
    <property type="match status" value="1"/>
</dbReference>
<dbReference type="Proteomes" id="UP000694865">
    <property type="component" value="Unplaced"/>
</dbReference>
<evidence type="ECO:0000256" key="12">
    <source>
        <dbReference type="SAM" id="MobiDB-lite"/>
    </source>
</evidence>
<keyword evidence="8 9" id="KW-0539">Nucleus</keyword>
<evidence type="ECO:0000313" key="16">
    <source>
        <dbReference type="RefSeq" id="XP_002738638.2"/>
    </source>
</evidence>
<dbReference type="InterPro" id="IPR017970">
    <property type="entry name" value="Homeobox_CS"/>
</dbReference>
<feature type="compositionally biased region" description="Polar residues" evidence="12">
    <location>
        <begin position="305"/>
        <end position="323"/>
    </location>
</feature>
<evidence type="ECO:0000256" key="5">
    <source>
        <dbReference type="ARBA" id="ARBA00023038"/>
    </source>
</evidence>
<evidence type="ECO:0000256" key="11">
    <source>
        <dbReference type="RuleBase" id="RU000682"/>
    </source>
</evidence>
<feature type="DNA-binding region" description="Homeobox" evidence="9">
    <location>
        <begin position="241"/>
        <end position="300"/>
    </location>
</feature>
<dbReference type="CDD" id="cd00086">
    <property type="entry name" value="homeodomain"/>
    <property type="match status" value="1"/>
</dbReference>
<evidence type="ECO:0000256" key="9">
    <source>
        <dbReference type="PROSITE-ProRule" id="PRU00108"/>
    </source>
</evidence>
<keyword evidence="5 10" id="KW-0440">LIM domain</keyword>
<evidence type="ECO:0000256" key="10">
    <source>
        <dbReference type="PROSITE-ProRule" id="PRU00125"/>
    </source>
</evidence>